<feature type="compositionally biased region" description="Basic residues" evidence="7">
    <location>
        <begin position="732"/>
        <end position="747"/>
    </location>
</feature>
<keyword evidence="4 8" id="KW-0812">Transmembrane</keyword>
<feature type="compositionally biased region" description="Low complexity" evidence="7">
    <location>
        <begin position="695"/>
        <end position="706"/>
    </location>
</feature>
<feature type="compositionally biased region" description="Basic and acidic residues" evidence="7">
    <location>
        <begin position="609"/>
        <end position="626"/>
    </location>
</feature>
<evidence type="ECO:0000256" key="3">
    <source>
        <dbReference type="ARBA" id="ARBA00022448"/>
    </source>
</evidence>
<evidence type="ECO:0000313" key="12">
    <source>
        <dbReference type="Proteomes" id="UP000266196"/>
    </source>
</evidence>
<dbReference type="EMBL" id="QUTE01023603">
    <property type="protein sequence ID" value="RHY80039.1"/>
    <property type="molecule type" value="Genomic_DNA"/>
</dbReference>
<evidence type="ECO:0000256" key="7">
    <source>
        <dbReference type="SAM" id="MobiDB-lite"/>
    </source>
</evidence>
<evidence type="ECO:0000313" key="11">
    <source>
        <dbReference type="Proteomes" id="UP000265427"/>
    </source>
</evidence>
<dbReference type="InterPro" id="IPR037185">
    <property type="entry name" value="EmrE-like"/>
</dbReference>
<evidence type="ECO:0008006" key="13">
    <source>
        <dbReference type="Google" id="ProtNLM"/>
    </source>
</evidence>
<evidence type="ECO:0000313" key="9">
    <source>
        <dbReference type="EMBL" id="RHY13157.1"/>
    </source>
</evidence>
<name>A0A397B676_APHAT</name>
<dbReference type="GO" id="GO:0022857">
    <property type="term" value="F:transmembrane transporter activity"/>
    <property type="evidence" value="ECO:0007669"/>
    <property type="project" value="InterPro"/>
</dbReference>
<evidence type="ECO:0000256" key="8">
    <source>
        <dbReference type="SAM" id="Phobius"/>
    </source>
</evidence>
<feature type="compositionally biased region" description="Basic and acidic residues" evidence="7">
    <location>
        <begin position="676"/>
        <end position="685"/>
    </location>
</feature>
<dbReference type="VEuPathDB" id="FungiDB:H257_17330"/>
<dbReference type="EMBL" id="QUSZ01004681">
    <property type="protein sequence ID" value="RHY13157.1"/>
    <property type="molecule type" value="Genomic_DNA"/>
</dbReference>
<dbReference type="InterPro" id="IPR009262">
    <property type="entry name" value="SLC35_F1/F2/F6"/>
</dbReference>
<evidence type="ECO:0000256" key="1">
    <source>
        <dbReference type="ARBA" id="ARBA00004141"/>
    </source>
</evidence>
<feature type="compositionally biased region" description="Low complexity" evidence="7">
    <location>
        <begin position="418"/>
        <end position="436"/>
    </location>
</feature>
<comment type="similarity">
    <text evidence="2">Belongs to the SLC35F solute transporter family.</text>
</comment>
<dbReference type="PANTHER" id="PTHR13146">
    <property type="match status" value="1"/>
</dbReference>
<feature type="compositionally biased region" description="Low complexity" evidence="7">
    <location>
        <begin position="593"/>
        <end position="608"/>
    </location>
</feature>
<keyword evidence="6 8" id="KW-0472">Membrane</keyword>
<comment type="subcellular location">
    <subcellularLocation>
        <location evidence="1">Membrane</location>
        <topology evidence="1">Multi-pass membrane protein</topology>
    </subcellularLocation>
</comment>
<evidence type="ECO:0000256" key="5">
    <source>
        <dbReference type="ARBA" id="ARBA00022989"/>
    </source>
</evidence>
<keyword evidence="3" id="KW-0813">Transport</keyword>
<organism evidence="9 11">
    <name type="scientific">Aphanomyces astaci</name>
    <name type="common">Crayfish plague agent</name>
    <dbReference type="NCBI Taxonomy" id="112090"/>
    <lineage>
        <taxon>Eukaryota</taxon>
        <taxon>Sar</taxon>
        <taxon>Stramenopiles</taxon>
        <taxon>Oomycota</taxon>
        <taxon>Saprolegniomycetes</taxon>
        <taxon>Saprolegniales</taxon>
        <taxon>Verrucalvaceae</taxon>
        <taxon>Aphanomyces</taxon>
    </lineage>
</organism>
<evidence type="ECO:0000256" key="2">
    <source>
        <dbReference type="ARBA" id="ARBA00007863"/>
    </source>
</evidence>
<dbReference type="Proteomes" id="UP000266196">
    <property type="component" value="Unassembled WGS sequence"/>
</dbReference>
<feature type="region of interest" description="Disordered" evidence="7">
    <location>
        <begin position="407"/>
        <end position="775"/>
    </location>
</feature>
<evidence type="ECO:0000313" key="10">
    <source>
        <dbReference type="EMBL" id="RHY80039.1"/>
    </source>
</evidence>
<dbReference type="Pfam" id="PF06027">
    <property type="entry name" value="SLC35F"/>
    <property type="match status" value="1"/>
</dbReference>
<comment type="caution">
    <text evidence="9">The sequence shown here is derived from an EMBL/GenBank/DDBJ whole genome shotgun (WGS) entry which is preliminary data.</text>
</comment>
<dbReference type="SUPFAM" id="SSF103481">
    <property type="entry name" value="Multidrug resistance efflux transporter EmrE"/>
    <property type="match status" value="1"/>
</dbReference>
<reference evidence="11 12" key="1">
    <citation type="submission" date="2018-08" db="EMBL/GenBank/DDBJ databases">
        <title>Aphanomyces genome sequencing and annotation.</title>
        <authorList>
            <person name="Minardi D."/>
            <person name="Oidtmann B."/>
            <person name="Van Der Giezen M."/>
            <person name="Studholme D.J."/>
        </authorList>
    </citation>
    <scope>NUCLEOTIDE SEQUENCE [LARGE SCALE GENOMIC DNA]</scope>
    <source>
        <strain evidence="10 12">197901</strain>
        <strain evidence="9 11">Kv</strain>
    </source>
</reference>
<feature type="transmembrane region" description="Helical" evidence="8">
    <location>
        <begin position="129"/>
        <end position="146"/>
    </location>
</feature>
<dbReference type="Proteomes" id="UP000265427">
    <property type="component" value="Unassembled WGS sequence"/>
</dbReference>
<evidence type="ECO:0000256" key="6">
    <source>
        <dbReference type="ARBA" id="ARBA00023136"/>
    </source>
</evidence>
<proteinExistence type="inferred from homology"/>
<dbReference type="PANTHER" id="PTHR13146:SF3">
    <property type="entry name" value="EAMA DOMAIN-CONTAINING PROTEIN"/>
    <property type="match status" value="1"/>
</dbReference>
<accession>A0A397B676</accession>
<protein>
    <recommendedName>
        <fullName evidence="13">EamA domain-containing protein</fullName>
    </recommendedName>
</protein>
<feature type="compositionally biased region" description="Basic and acidic residues" evidence="7">
    <location>
        <begin position="641"/>
        <end position="666"/>
    </location>
</feature>
<feature type="transmembrane region" description="Helical" evidence="8">
    <location>
        <begin position="65"/>
        <end position="86"/>
    </location>
</feature>
<gene>
    <name evidence="10" type="ORF">DYB31_001066</name>
    <name evidence="9" type="ORF">DYB36_002626</name>
</gene>
<sequence>MHHERTFHFAMSKPLSDATKKNFAAFCFCFALLMGTGSTLSSKILYGLESEGRDGTVKYFQKPLMQTFMMFLAMGIVQFLYVWLSGKHDLMPKFDRESIMMLAFPACADLGATALMSVGLLYVPVSTFQLVRCTIIVFVAALKMLFLKFQPTAYMKCGIALNATAILMVSASCFGEEHESASALVGVSVLLLGCLVTSSQYVLEETVMRKKDGTPPMMVIGLEGLWGTFLMLAVVFPIAYLVPGADNGSAEDFFDSCLMIYHSSTVRNMCTFYILCVTSFNIASIFVTFLLDSVWRSILANFRPVSVWSMDLALFYFFTSGSLGEAWTNWSWLQLAGMLLLFFGTAVYNGTVQLRWFDYDGDGTTNMQGVANASTPLSVELTKSPLYGTAAIAATRAAEESKALQSFGWGDRSSNTNAAPPSSHATSSSTKSPTSSWKAQALESFNHGTMKDEREEGEEVDTTPSTAPTKPTEAPKEAPSGWGPVTTSNETSASCDPPRHASSGGKYGPAAPSSTSSSKDTIQRPPASHSTSNNDKAGGGWGDKAAKPSSGGGWGDLPTKEPLPSSAGGWGDLPTKEPLPSSAGGWGGGSGSGSSSSHNPPRGSSGNSRHNEAANRGTWNDRDNGRRSQSQYKQPPSEYGNNRHHDSHRREPSVYRPNHDKGDKRPPPNRRSRSPRRQDDRPDNKRPRHSPPPTNNNYSPPDSPVSFGGGGYSPPPPPPSSRHRADPSGRSASRHRPARSSSRHPSSRSKSVARPQKWNAPYDGPPPDYFDDGPNVAAGNMLNNIMGEVGQAKMAYDISRRSVSRHRRSVSRHSHFSSDRRTIPTRRIEVSTFDVCEGRTFHRCKMMVQCRAMPTALAFTRQPTPREVHITQQPSLKHFNSFMHLEHKLECPHWIYELFPQTPADARAYDEFLTYLLRGRSDACAGMALDIQNYKVIILPPGQEARFVGYEKTQMVAIIRKNLRHPVYVVVHCILSDAFTRFASANGVKSELTSVAGGYDVRNSNPRVRASGICNGL</sequence>
<feature type="transmembrane region" description="Helical" evidence="8">
    <location>
        <begin position="98"/>
        <end position="123"/>
    </location>
</feature>
<feature type="transmembrane region" description="Helical" evidence="8">
    <location>
        <begin position="272"/>
        <end position="291"/>
    </location>
</feature>
<feature type="transmembrane region" description="Helical" evidence="8">
    <location>
        <begin position="224"/>
        <end position="242"/>
    </location>
</feature>
<dbReference type="GO" id="GO:0016020">
    <property type="term" value="C:membrane"/>
    <property type="evidence" value="ECO:0007669"/>
    <property type="project" value="UniProtKB-SubCell"/>
</dbReference>
<keyword evidence="5 8" id="KW-1133">Transmembrane helix</keyword>
<feature type="compositionally biased region" description="Polar residues" evidence="7">
    <location>
        <begin position="485"/>
        <end position="494"/>
    </location>
</feature>
<dbReference type="VEuPathDB" id="FungiDB:H257_17331"/>
<evidence type="ECO:0000256" key="4">
    <source>
        <dbReference type="ARBA" id="ARBA00022692"/>
    </source>
</evidence>
<dbReference type="AlphaFoldDB" id="A0A397B676"/>